<protein>
    <recommendedName>
        <fullName evidence="7 8">Large ribosomal subunit protein uL10</fullName>
    </recommendedName>
</protein>
<dbReference type="GO" id="GO:0070180">
    <property type="term" value="F:large ribosomal subunit rRNA binding"/>
    <property type="evidence" value="ECO:0007669"/>
    <property type="project" value="UniProtKB-UniRule"/>
</dbReference>
<dbReference type="STRING" id="195064.SAMN05421721_107146"/>
<comment type="similarity">
    <text evidence="2 8">Belongs to the universal ribosomal protein uL10 family.</text>
</comment>
<dbReference type="AlphaFoldDB" id="A0A1I4RE91"/>
<dbReference type="FunFam" id="3.30.70.1730:FF:000001">
    <property type="entry name" value="50S ribosomal protein L10"/>
    <property type="match status" value="1"/>
</dbReference>
<dbReference type="NCBIfam" id="NF000955">
    <property type="entry name" value="PRK00099.1-1"/>
    <property type="match status" value="1"/>
</dbReference>
<dbReference type="GO" id="GO:0003735">
    <property type="term" value="F:structural constituent of ribosome"/>
    <property type="evidence" value="ECO:0007669"/>
    <property type="project" value="InterPro"/>
</dbReference>
<evidence type="ECO:0000256" key="5">
    <source>
        <dbReference type="ARBA" id="ARBA00022980"/>
    </source>
</evidence>
<dbReference type="PANTHER" id="PTHR11560">
    <property type="entry name" value="39S RIBOSOMAL PROTEIN L10, MITOCHONDRIAL"/>
    <property type="match status" value="1"/>
</dbReference>
<dbReference type="HAMAP" id="MF_00362">
    <property type="entry name" value="Ribosomal_uL10"/>
    <property type="match status" value="1"/>
</dbReference>
<dbReference type="Gene3D" id="6.10.250.2350">
    <property type="match status" value="1"/>
</dbReference>
<evidence type="ECO:0000256" key="8">
    <source>
        <dbReference type="HAMAP-Rule" id="MF_00362"/>
    </source>
</evidence>
<evidence type="ECO:0000256" key="4">
    <source>
        <dbReference type="ARBA" id="ARBA00022884"/>
    </source>
</evidence>
<dbReference type="GO" id="GO:0015934">
    <property type="term" value="C:large ribosomal subunit"/>
    <property type="evidence" value="ECO:0007669"/>
    <property type="project" value="InterPro"/>
</dbReference>
<dbReference type="PROSITE" id="PS01109">
    <property type="entry name" value="RIBOSOMAL_L10"/>
    <property type="match status" value="1"/>
</dbReference>
<dbReference type="Proteomes" id="UP000199556">
    <property type="component" value="Unassembled WGS sequence"/>
</dbReference>
<name>A0A1I4RE91_ECTMO</name>
<dbReference type="EMBL" id="FOUO01000007">
    <property type="protein sequence ID" value="SFM50594.1"/>
    <property type="molecule type" value="Genomic_DNA"/>
</dbReference>
<reference evidence="9 10" key="1">
    <citation type="submission" date="2016-10" db="EMBL/GenBank/DDBJ databases">
        <authorList>
            <person name="de Groot N.N."/>
        </authorList>
    </citation>
    <scope>NUCLEOTIDE SEQUENCE [LARGE SCALE GENOMIC DNA]</scope>
    <source>
        <strain evidence="9 10">DSM 4180</strain>
    </source>
</reference>
<comment type="subunit">
    <text evidence="8">Part of the ribosomal stalk of the 50S ribosomal subunit. The N-terminus interacts with L11 and the large rRNA to form the base of the stalk. The C-terminus forms an elongated spine to which L12 dimers bind in a sequential fashion forming a multimeric L10(L12)X complex.</text>
</comment>
<dbReference type="InterPro" id="IPR001790">
    <property type="entry name" value="Ribosomal_uL10"/>
</dbReference>
<dbReference type="Gene3D" id="3.30.70.1730">
    <property type="match status" value="1"/>
</dbReference>
<dbReference type="SUPFAM" id="SSF160369">
    <property type="entry name" value="Ribosomal protein L10-like"/>
    <property type="match status" value="1"/>
</dbReference>
<sequence>MALNLEDKKAIVSEVAAVAAQAHSAVAAEYRGLSVAEMTELRQKARETGVYLRVVKNSLARRAVQGTDFECMQEGMVGPLVLAFSQEDPGAAARLVKDFSKDHKQLECKMVSLSGQLLGPAELDRVASIPNRDQAISMLMATMKAPLDKFARTVNEVPGKLVRTVAAIRDQKQAAA</sequence>
<dbReference type="InterPro" id="IPR022973">
    <property type="entry name" value="Ribosomal_uL10_bac"/>
</dbReference>
<evidence type="ECO:0000256" key="6">
    <source>
        <dbReference type="ARBA" id="ARBA00023274"/>
    </source>
</evidence>
<dbReference type="Pfam" id="PF00466">
    <property type="entry name" value="Ribosomal_L10"/>
    <property type="match status" value="1"/>
</dbReference>
<comment type="function">
    <text evidence="1 8">Forms part of the ribosomal stalk, playing a central role in the interaction of the ribosome with GTP-bound translation factors.</text>
</comment>
<evidence type="ECO:0000256" key="3">
    <source>
        <dbReference type="ARBA" id="ARBA00022730"/>
    </source>
</evidence>
<keyword evidence="3 8" id="KW-0699">rRNA-binding</keyword>
<evidence type="ECO:0000313" key="9">
    <source>
        <dbReference type="EMBL" id="SFM50594.1"/>
    </source>
</evidence>
<dbReference type="InterPro" id="IPR043141">
    <property type="entry name" value="Ribosomal_uL10-like_sf"/>
</dbReference>
<evidence type="ECO:0000256" key="7">
    <source>
        <dbReference type="ARBA" id="ARBA00035202"/>
    </source>
</evidence>
<evidence type="ECO:0000313" key="10">
    <source>
        <dbReference type="Proteomes" id="UP000199556"/>
    </source>
</evidence>
<dbReference type="InterPro" id="IPR002363">
    <property type="entry name" value="Ribosomal_uL10_CS_bac"/>
</dbReference>
<keyword evidence="10" id="KW-1185">Reference proteome</keyword>
<evidence type="ECO:0000256" key="2">
    <source>
        <dbReference type="ARBA" id="ARBA00008889"/>
    </source>
</evidence>
<organism evidence="9 10">
    <name type="scientific">Ectothiorhodospira mobilis</name>
    <dbReference type="NCBI Taxonomy" id="195064"/>
    <lineage>
        <taxon>Bacteria</taxon>
        <taxon>Pseudomonadati</taxon>
        <taxon>Pseudomonadota</taxon>
        <taxon>Gammaproteobacteria</taxon>
        <taxon>Chromatiales</taxon>
        <taxon>Ectothiorhodospiraceae</taxon>
        <taxon>Ectothiorhodospira</taxon>
    </lineage>
</organism>
<proteinExistence type="inferred from homology"/>
<keyword evidence="5 8" id="KW-0689">Ribosomal protein</keyword>
<accession>A0A1I4RE91</accession>
<gene>
    <name evidence="8" type="primary">rplJ</name>
    <name evidence="9" type="ORF">SAMN05421721_107146</name>
</gene>
<evidence type="ECO:0000256" key="1">
    <source>
        <dbReference type="ARBA" id="ARBA00002633"/>
    </source>
</evidence>
<keyword evidence="6 8" id="KW-0687">Ribonucleoprotein</keyword>
<dbReference type="OrthoDB" id="9808307at2"/>
<dbReference type="CDD" id="cd05797">
    <property type="entry name" value="Ribosomal_L10"/>
    <property type="match status" value="1"/>
</dbReference>
<dbReference type="InterPro" id="IPR047865">
    <property type="entry name" value="Ribosomal_uL10_bac_type"/>
</dbReference>
<dbReference type="GO" id="GO:0006412">
    <property type="term" value="P:translation"/>
    <property type="evidence" value="ECO:0007669"/>
    <property type="project" value="UniProtKB-UniRule"/>
</dbReference>
<keyword evidence="4 8" id="KW-0694">RNA-binding</keyword>